<dbReference type="Gene3D" id="3.10.170.10">
    <property type="match status" value="1"/>
</dbReference>
<keyword evidence="1" id="KW-0645">Protease</keyword>
<evidence type="ECO:0000256" key="1">
    <source>
        <dbReference type="ARBA" id="ARBA00022670"/>
    </source>
</evidence>
<evidence type="ECO:0000256" key="3">
    <source>
        <dbReference type="ARBA" id="ARBA00022801"/>
    </source>
</evidence>
<name>A0A9W6ME73_9ACTN</name>
<evidence type="ECO:0000313" key="11">
    <source>
        <dbReference type="Proteomes" id="UP001143474"/>
    </source>
</evidence>
<dbReference type="InterPro" id="IPR013856">
    <property type="entry name" value="Peptidase_M4_domain"/>
</dbReference>
<evidence type="ECO:0000313" key="10">
    <source>
        <dbReference type="EMBL" id="GLK10660.1"/>
    </source>
</evidence>
<evidence type="ECO:0000256" key="7">
    <source>
        <dbReference type="SAM" id="SignalP"/>
    </source>
</evidence>
<dbReference type="EMBL" id="BSEV01000008">
    <property type="protein sequence ID" value="GLK10660.1"/>
    <property type="molecule type" value="Genomic_DNA"/>
</dbReference>
<dbReference type="RefSeq" id="WP_271219071.1">
    <property type="nucleotide sequence ID" value="NZ_BAAAVD010000032.1"/>
</dbReference>
<proteinExistence type="predicted"/>
<dbReference type="AlphaFoldDB" id="A0A9W6ME73"/>
<feature type="domain" description="Peptidase M4 C-terminal" evidence="9">
    <location>
        <begin position="220"/>
        <end position="378"/>
    </location>
</feature>
<feature type="compositionally biased region" description="Low complexity" evidence="6">
    <location>
        <begin position="25"/>
        <end position="56"/>
    </location>
</feature>
<keyword evidence="3" id="KW-0378">Hydrolase</keyword>
<feature type="domain" description="Peptidase M4" evidence="8">
    <location>
        <begin position="67"/>
        <end position="197"/>
    </location>
</feature>
<feature type="region of interest" description="Disordered" evidence="6">
    <location>
        <begin position="25"/>
        <end position="62"/>
    </location>
</feature>
<dbReference type="InterPro" id="IPR050728">
    <property type="entry name" value="Zinc_Metalloprotease_M4"/>
</dbReference>
<reference evidence="10" key="2">
    <citation type="submission" date="2023-01" db="EMBL/GenBank/DDBJ databases">
        <authorList>
            <person name="Sun Q."/>
            <person name="Evtushenko L."/>
        </authorList>
    </citation>
    <scope>NUCLEOTIDE SEQUENCE</scope>
    <source>
        <strain evidence="10">VKM Ac-2007</strain>
    </source>
</reference>
<sequence length="388" mass="40387">MNPRIRLGAIAVVALALTGAPALTSGASAAPDTPSAASDAPPAAPGGPSTAAPPSSRARERVVAHGAGNSHFNGNPVTIQTTRTGFVHSMSDPVRPGLKCARPSGAVFTKRIDVWGNGTGTNLETACVDVLFGAQRFSDMLRDWMGRDGIDGAGHSYPARVGLNEPRNYWHVDFAYFGRNQARAKQLVSLDMVAHEYGRLVYDTSGSGAGPAETPEAATLATSAGDIFGALTEHYVNHPVALDEPDYTVGEEVNVFGSGPLRHMYNPSVVGDPNCYTTSAMSDPLSGAGPQNHWFYLLAEGTNPPGRPASPVCGGPSSLTGIGIVKAGQIFYAGLQLKTPLWTHAKARAATVSAARTLFPGSCLEVNAVKAAWTAVNVRPQAGEVVCD</sequence>
<evidence type="ECO:0000256" key="6">
    <source>
        <dbReference type="SAM" id="MobiDB-lite"/>
    </source>
</evidence>
<dbReference type="SUPFAM" id="SSF55486">
    <property type="entry name" value="Metalloproteases ('zincins'), catalytic domain"/>
    <property type="match status" value="1"/>
</dbReference>
<evidence type="ECO:0000256" key="4">
    <source>
        <dbReference type="ARBA" id="ARBA00022833"/>
    </source>
</evidence>
<organism evidence="10 11">
    <name type="scientific">Streptosporangium carneum</name>
    <dbReference type="NCBI Taxonomy" id="47481"/>
    <lineage>
        <taxon>Bacteria</taxon>
        <taxon>Bacillati</taxon>
        <taxon>Actinomycetota</taxon>
        <taxon>Actinomycetes</taxon>
        <taxon>Streptosporangiales</taxon>
        <taxon>Streptosporangiaceae</taxon>
        <taxon>Streptosporangium</taxon>
    </lineage>
</organism>
<dbReference type="InterPro" id="IPR001570">
    <property type="entry name" value="Peptidase_M4_C_domain"/>
</dbReference>
<protein>
    <submittedName>
        <fullName evidence="10">Uncharacterized protein</fullName>
    </submittedName>
</protein>
<feature type="chain" id="PRO_5040948948" evidence="7">
    <location>
        <begin position="30"/>
        <end position="388"/>
    </location>
</feature>
<evidence type="ECO:0000259" key="9">
    <source>
        <dbReference type="Pfam" id="PF02868"/>
    </source>
</evidence>
<evidence type="ECO:0000256" key="2">
    <source>
        <dbReference type="ARBA" id="ARBA00022723"/>
    </source>
</evidence>
<dbReference type="GO" id="GO:0006508">
    <property type="term" value="P:proteolysis"/>
    <property type="evidence" value="ECO:0007669"/>
    <property type="project" value="UniProtKB-KW"/>
</dbReference>
<keyword evidence="5" id="KW-0482">Metalloprotease</keyword>
<keyword evidence="11" id="KW-1185">Reference proteome</keyword>
<dbReference type="PANTHER" id="PTHR33794:SF1">
    <property type="entry name" value="BACILLOLYSIN"/>
    <property type="match status" value="1"/>
</dbReference>
<evidence type="ECO:0000259" key="8">
    <source>
        <dbReference type="Pfam" id="PF01447"/>
    </source>
</evidence>
<comment type="caution">
    <text evidence="10">The sequence shown here is derived from an EMBL/GenBank/DDBJ whole genome shotgun (WGS) entry which is preliminary data.</text>
</comment>
<keyword evidence="4" id="KW-0862">Zinc</keyword>
<dbReference type="Proteomes" id="UP001143474">
    <property type="component" value="Unassembled WGS sequence"/>
</dbReference>
<feature type="signal peptide" evidence="7">
    <location>
        <begin position="1"/>
        <end position="29"/>
    </location>
</feature>
<keyword evidence="7" id="KW-0732">Signal</keyword>
<gene>
    <name evidence="10" type="ORF">GCM10017600_40660</name>
</gene>
<dbReference type="InterPro" id="IPR027268">
    <property type="entry name" value="Peptidase_M4/M1_CTD_sf"/>
</dbReference>
<dbReference type="Pfam" id="PF01447">
    <property type="entry name" value="Peptidase_M4"/>
    <property type="match status" value="1"/>
</dbReference>
<dbReference type="GO" id="GO:0004222">
    <property type="term" value="F:metalloendopeptidase activity"/>
    <property type="evidence" value="ECO:0007669"/>
    <property type="project" value="InterPro"/>
</dbReference>
<evidence type="ECO:0000256" key="5">
    <source>
        <dbReference type="ARBA" id="ARBA00023049"/>
    </source>
</evidence>
<keyword evidence="2" id="KW-0479">Metal-binding</keyword>
<reference evidence="10" key="1">
    <citation type="journal article" date="2014" name="Int. J. Syst. Evol. Microbiol.">
        <title>Complete genome sequence of Corynebacterium casei LMG S-19264T (=DSM 44701T), isolated from a smear-ripened cheese.</title>
        <authorList>
            <consortium name="US DOE Joint Genome Institute (JGI-PGF)"/>
            <person name="Walter F."/>
            <person name="Albersmeier A."/>
            <person name="Kalinowski J."/>
            <person name="Ruckert C."/>
        </authorList>
    </citation>
    <scope>NUCLEOTIDE SEQUENCE</scope>
    <source>
        <strain evidence="10">VKM Ac-2007</strain>
    </source>
</reference>
<dbReference type="PANTHER" id="PTHR33794">
    <property type="entry name" value="BACILLOLYSIN"/>
    <property type="match status" value="1"/>
</dbReference>
<accession>A0A9W6ME73</accession>
<dbReference type="GO" id="GO:0046872">
    <property type="term" value="F:metal ion binding"/>
    <property type="evidence" value="ECO:0007669"/>
    <property type="project" value="UniProtKB-KW"/>
</dbReference>
<dbReference type="Gene3D" id="1.10.390.10">
    <property type="entry name" value="Neutral Protease Domain 2"/>
    <property type="match status" value="1"/>
</dbReference>
<dbReference type="Pfam" id="PF02868">
    <property type="entry name" value="Peptidase_M4_C"/>
    <property type="match status" value="1"/>
</dbReference>